<reference evidence="2" key="1">
    <citation type="journal article" date="2020" name="mSystems">
        <title>Genome- and Community-Level Interaction Insights into Carbon Utilization and Element Cycling Functions of Hydrothermarchaeota in Hydrothermal Sediment.</title>
        <authorList>
            <person name="Zhou Z."/>
            <person name="Liu Y."/>
            <person name="Xu W."/>
            <person name="Pan J."/>
            <person name="Luo Z.H."/>
            <person name="Li M."/>
        </authorList>
    </citation>
    <scope>NUCLEOTIDE SEQUENCE [LARGE SCALE GENOMIC DNA]</scope>
    <source>
        <strain evidence="2">SpSt-488</strain>
    </source>
</reference>
<dbReference type="AlphaFoldDB" id="A0A7C4CBM0"/>
<dbReference type="InterPro" id="IPR003399">
    <property type="entry name" value="Mce/MlaD"/>
</dbReference>
<dbReference type="InterPro" id="IPR052336">
    <property type="entry name" value="MlaD_Phospholipid_Transporter"/>
</dbReference>
<dbReference type="EMBL" id="DSUT01000042">
    <property type="protein sequence ID" value="HGK27767.1"/>
    <property type="molecule type" value="Genomic_DNA"/>
</dbReference>
<dbReference type="PANTHER" id="PTHR33371">
    <property type="entry name" value="INTERMEMBRANE PHOSPHOLIPID TRANSPORT SYSTEM BINDING PROTEIN MLAD-RELATED"/>
    <property type="match status" value="1"/>
</dbReference>
<proteinExistence type="predicted"/>
<feature type="domain" description="Mce/MlaD" evidence="1">
    <location>
        <begin position="42"/>
        <end position="113"/>
    </location>
</feature>
<gene>
    <name evidence="2" type="ORF">ENS41_02290</name>
</gene>
<name>A0A7C4CBM0_UNCW3</name>
<protein>
    <submittedName>
        <fullName evidence="2">MCE family protein</fullName>
    </submittedName>
</protein>
<dbReference type="PANTHER" id="PTHR33371:SF4">
    <property type="entry name" value="INTERMEMBRANE PHOSPHOLIPID TRANSPORT SYSTEM BINDING PROTEIN MLAD"/>
    <property type="match status" value="1"/>
</dbReference>
<evidence type="ECO:0000259" key="1">
    <source>
        <dbReference type="Pfam" id="PF02470"/>
    </source>
</evidence>
<comment type="caution">
    <text evidence="2">The sequence shown here is derived from an EMBL/GenBank/DDBJ whole genome shotgun (WGS) entry which is preliminary data.</text>
</comment>
<evidence type="ECO:0000313" key="2">
    <source>
        <dbReference type="EMBL" id="HGK27767.1"/>
    </source>
</evidence>
<sequence length="246" mass="26977">MNRSARNLLATLFLLSGVGLAAFALLWLGGRLGMGTRQLALVHFKDVSGLRVGDPVEVLGVTKGRVNGIRLNGDGVEVSVALDRDVSLTTDTRFAIRSVSYLGSDRFLMVVPGNGPPAEPGFTFEGMNQTLDLEAALARLEELLNVVDPTALTDELRQTKDDLMGVVRRSLSGIDTGMVFAALQLQRLAAGIDTITALLDQESSAKRLLTSTELHDEMLQTTRQLRDLLTDVREHPEKYFRVRLFR</sequence>
<organism evidence="2">
    <name type="scientific">candidate division WOR-3 bacterium</name>
    <dbReference type="NCBI Taxonomy" id="2052148"/>
    <lineage>
        <taxon>Bacteria</taxon>
        <taxon>Bacteria division WOR-3</taxon>
    </lineage>
</organism>
<dbReference type="Pfam" id="PF02470">
    <property type="entry name" value="MlaD"/>
    <property type="match status" value="1"/>
</dbReference>
<accession>A0A7C4CBM0</accession>